<evidence type="ECO:0000313" key="2">
    <source>
        <dbReference type="EMBL" id="PMD26520.1"/>
    </source>
</evidence>
<proteinExistence type="predicted"/>
<accession>A0A2J6QJU7</accession>
<organism evidence="2 3">
    <name type="scientific">Hyaloscypha hepaticicola</name>
    <dbReference type="NCBI Taxonomy" id="2082293"/>
    <lineage>
        <taxon>Eukaryota</taxon>
        <taxon>Fungi</taxon>
        <taxon>Dikarya</taxon>
        <taxon>Ascomycota</taxon>
        <taxon>Pezizomycotina</taxon>
        <taxon>Leotiomycetes</taxon>
        <taxon>Helotiales</taxon>
        <taxon>Hyaloscyphaceae</taxon>
        <taxon>Hyaloscypha</taxon>
    </lineage>
</organism>
<feature type="region of interest" description="Disordered" evidence="1">
    <location>
        <begin position="111"/>
        <end position="137"/>
    </location>
</feature>
<keyword evidence="3" id="KW-1185">Reference proteome</keyword>
<evidence type="ECO:0000256" key="1">
    <source>
        <dbReference type="SAM" id="MobiDB-lite"/>
    </source>
</evidence>
<dbReference type="OrthoDB" id="74545at2759"/>
<evidence type="ECO:0008006" key="4">
    <source>
        <dbReference type="Google" id="ProtNLM"/>
    </source>
</evidence>
<dbReference type="EMBL" id="KZ613467">
    <property type="protein sequence ID" value="PMD26520.1"/>
    <property type="molecule type" value="Genomic_DNA"/>
</dbReference>
<dbReference type="Proteomes" id="UP000235672">
    <property type="component" value="Unassembled WGS sequence"/>
</dbReference>
<gene>
    <name evidence="2" type="ORF">NA56DRAFT_743856</name>
</gene>
<feature type="compositionally biased region" description="Polar residues" evidence="1">
    <location>
        <begin position="24"/>
        <end position="40"/>
    </location>
</feature>
<protein>
    <recommendedName>
        <fullName evidence="4">SWIM-type domain-containing protein</fullName>
    </recommendedName>
</protein>
<evidence type="ECO:0000313" key="3">
    <source>
        <dbReference type="Proteomes" id="UP000235672"/>
    </source>
</evidence>
<sequence>MSTLPNTRQLLTSLLNTLTTNPTHQQPSNLVNEPYSGPSNPLKNLPKSQRALLTTLHVLFPPPMLLQALDLLDRGLITRLIENDVEMLEEHRVGEESGEESSQAVFPPQANIHLLPEPGPSNTEASSIAGKDGSQGKVNSVYQVRSSQPPKSRFRDSVAVAGSNIYTVRLEAWNCSCAAFAYSAVPGGESLGRPWALNGEEEEGLYELRGIGGMGREKEEKGEQWQFGGLSADGHDGKGVPVCKHLVACLLGERWDLLQGYVKERNVSRDEMGGVGGEG</sequence>
<name>A0A2J6QJU7_9HELO</name>
<reference evidence="2 3" key="1">
    <citation type="submission" date="2016-05" db="EMBL/GenBank/DDBJ databases">
        <title>A degradative enzymes factory behind the ericoid mycorrhizal symbiosis.</title>
        <authorList>
            <consortium name="DOE Joint Genome Institute"/>
            <person name="Martino E."/>
            <person name="Morin E."/>
            <person name="Grelet G."/>
            <person name="Kuo A."/>
            <person name="Kohler A."/>
            <person name="Daghino S."/>
            <person name="Barry K."/>
            <person name="Choi C."/>
            <person name="Cichocki N."/>
            <person name="Clum A."/>
            <person name="Copeland A."/>
            <person name="Hainaut M."/>
            <person name="Haridas S."/>
            <person name="Labutti K."/>
            <person name="Lindquist E."/>
            <person name="Lipzen A."/>
            <person name="Khouja H.-R."/>
            <person name="Murat C."/>
            <person name="Ohm R."/>
            <person name="Olson A."/>
            <person name="Spatafora J."/>
            <person name="Veneault-Fourrey C."/>
            <person name="Henrissat B."/>
            <person name="Grigoriev I."/>
            <person name="Martin F."/>
            <person name="Perotto S."/>
        </authorList>
    </citation>
    <scope>NUCLEOTIDE SEQUENCE [LARGE SCALE GENOMIC DNA]</scope>
    <source>
        <strain evidence="2 3">UAMH 7357</strain>
    </source>
</reference>
<dbReference type="AlphaFoldDB" id="A0A2J6QJU7"/>
<dbReference type="STRING" id="1745343.A0A2J6QJU7"/>
<feature type="region of interest" description="Disordered" evidence="1">
    <location>
        <begin position="19"/>
        <end position="40"/>
    </location>
</feature>